<keyword evidence="8" id="KW-1185">Reference proteome</keyword>
<dbReference type="SMR" id="A0A078FDR9"/>
<dbReference type="InterPro" id="IPR056406">
    <property type="entry name" value="THD_CWZF3/5/7"/>
</dbReference>
<feature type="compositionally biased region" description="Basic and acidic residues" evidence="4">
    <location>
        <begin position="873"/>
        <end position="887"/>
    </location>
</feature>
<feature type="compositionally biased region" description="Polar residues" evidence="4">
    <location>
        <begin position="720"/>
        <end position="731"/>
    </location>
</feature>
<name>A0A078FDR9_BRANA</name>
<evidence type="ECO:0000259" key="5">
    <source>
        <dbReference type="PROSITE" id="PS51050"/>
    </source>
</evidence>
<dbReference type="EMBL" id="HG994363">
    <property type="protein sequence ID" value="CAF2049223.1"/>
    <property type="molecule type" value="Genomic_DNA"/>
</dbReference>
<feature type="compositionally biased region" description="Low complexity" evidence="4">
    <location>
        <begin position="183"/>
        <end position="200"/>
    </location>
</feature>
<dbReference type="InterPro" id="IPR011124">
    <property type="entry name" value="Znf_CW"/>
</dbReference>
<feature type="compositionally biased region" description="Low complexity" evidence="4">
    <location>
        <begin position="742"/>
        <end position="751"/>
    </location>
</feature>
<feature type="compositionally biased region" description="Basic and acidic residues" evidence="4">
    <location>
        <begin position="337"/>
        <end position="352"/>
    </location>
</feature>
<feature type="compositionally biased region" description="Polar residues" evidence="4">
    <location>
        <begin position="1180"/>
        <end position="1189"/>
    </location>
</feature>
<dbReference type="OMA" id="DNSRTEV"/>
<evidence type="ECO:0000313" key="6">
    <source>
        <dbReference type="EMBL" id="CAF2049223.1"/>
    </source>
</evidence>
<dbReference type="Gene3D" id="3.30.40.100">
    <property type="match status" value="1"/>
</dbReference>
<feature type="region of interest" description="Disordered" evidence="4">
    <location>
        <begin position="291"/>
        <end position="432"/>
    </location>
</feature>
<dbReference type="PANTHER" id="PTHR46524:SF13">
    <property type="entry name" value="CW-TYPE DOMAIN-CONTAINING PROTEIN"/>
    <property type="match status" value="1"/>
</dbReference>
<feature type="compositionally biased region" description="Basic and acidic residues" evidence="4">
    <location>
        <begin position="360"/>
        <end position="371"/>
    </location>
</feature>
<sequence>MEESELEEGEACSYNTLNDFGGTIDPDNDLSYIDDKLQNILGHFKKDFEGDFSAENLGAKFGGYGSFLPTYQRSPLWSHPKTPAKPQSSAGTRSPNILLGESQSGNAASSTVPKKAKPGLASSRIPKKSMKSKKPNSSSRQESETKKPGVFSKQNSLKLRIKMGSDNISTDNNAAAIKSGLGLDLSPSLSSDNNNSLSGSEGMNGDPQGCSPLESPTCILNAMTSFPVDHYQLLSPLSDDLLRFIERETPQNGYKYMAKGVETQKAGEKQSVEKKRRMVETNVRSKKSVLDGIDVTVKEPTETNTSYPENNERASSKLSDASKENCNGSVKGETVGDVDRRTWDLTRHKDPKTSSAGSVRENKKTNDDASGHSRKVGIHKGSKAPDLVKKETSAAKVKSGHKKRSDHIEQELRSSSKFKEHRSSKMNGQAEKKEVVAMKPKNDGKKTEDTYKDFFGDMEDSAEEEEEQNCSMSEKGLPALEDMPEKSSFTRAESQNVGPGRVASKLGSDPSLPKANPVVIQDNWVACDQCGKWRLLPYGVLPKDLPKKWMCTMLNWLPDANYCHVPEDETTKALYALYQIPAPDSQASMQSGLKPQGDDNTKKKKKGLRKIDNGTDREVSRNAETSKKTVLTSARNGNVHNSHGGSDLVDEERRKHKQKVKGNLSDESRSLKVNNKRKADQESSMLAKKMKIESFLFPDESEHCNVRPTSSSGVPAASAERNSQPRVTTSKVPKEEGGGASDTGNSNSTGGSKKRKLKESHGSRLYAGEGNHERKKARVLKEDKEPSFSHGNVKSEKKNTSHSRREHGHVAATSSSSKISDSHKPRNSSHEAKCSPVESVTSSPMRISNLGKSASARKKKVDSSYGEGEDDGGSDRSQTRTKDKHGSNESSVLDVWDNKGSLKAKERAEPSLDANFENGGEGKQPSDHQRHSNDSLAKKSGKGLSSRCKDKSINMSSESRDGPRQIDKKIHHDSPDGRVDTVARPNIPRPHDVERISERSNKADLASPSRPPSSRGVQGDPSIKATTQIRRRNEPSPSPLRKEVTSVQAGHNILKEAKDLKHTADRLKDSLSNLEFIELYFQACIKFLHGAFVLEMSSNENASRQGETMAQSVHIYISTANLCGFCAQEYEKSKDMGAAALAYKCMEAAYMRVVNSSYISVNRYRHELQTSLQMVPPGESPSSSASDVDNVNHPAGGADKVGNSRGISSPLVAGNHAISAQNRFNILRLLQFAQNVNLGMDASRKSRVALAASVENLEEAQQQGEGILSIKSALDYNFQDLEGLLRLVKLAMKANNR</sequence>
<dbReference type="InterPro" id="IPR055300">
    <property type="entry name" value="CWZF3/5/7"/>
</dbReference>
<feature type="domain" description="CW-type" evidence="5">
    <location>
        <begin position="518"/>
        <end position="571"/>
    </location>
</feature>
<feature type="compositionally biased region" description="Basic and acidic residues" evidence="4">
    <location>
        <begin position="989"/>
        <end position="1002"/>
    </location>
</feature>
<feature type="compositionally biased region" description="Basic residues" evidence="4">
    <location>
        <begin position="372"/>
        <end position="382"/>
    </location>
</feature>
<dbReference type="Pfam" id="PF24756">
    <property type="entry name" value="THD_CWZF3-5-7"/>
    <property type="match status" value="1"/>
</dbReference>
<feature type="region of interest" description="Disordered" evidence="4">
    <location>
        <begin position="77"/>
        <end position="156"/>
    </location>
</feature>
<dbReference type="Proteomes" id="UP001295469">
    <property type="component" value="Chromosome A09"/>
</dbReference>
<gene>
    <name evidence="7" type="primary">BnaA09g40220D</name>
    <name evidence="6" type="ORF">DARMORV10_A09P54730.1</name>
    <name evidence="7" type="ORF">GSBRNA2T00049525001</name>
</gene>
<feature type="compositionally biased region" description="Basic and acidic residues" evidence="4">
    <location>
        <begin position="947"/>
        <end position="981"/>
    </location>
</feature>
<feature type="region of interest" description="Disordered" evidence="4">
    <location>
        <begin position="183"/>
        <end position="206"/>
    </location>
</feature>
<dbReference type="GO" id="GO:0008270">
    <property type="term" value="F:zinc ion binding"/>
    <property type="evidence" value="ECO:0007669"/>
    <property type="project" value="UniProtKB-KW"/>
</dbReference>
<evidence type="ECO:0000256" key="4">
    <source>
        <dbReference type="SAM" id="MobiDB-lite"/>
    </source>
</evidence>
<feature type="region of interest" description="Disordered" evidence="4">
    <location>
        <begin position="701"/>
        <end position="1047"/>
    </location>
</feature>
<feature type="compositionally biased region" description="Polar residues" evidence="4">
    <location>
        <begin position="628"/>
        <end position="644"/>
    </location>
</feature>
<dbReference type="Proteomes" id="UP000028999">
    <property type="component" value="Unassembled WGS sequence"/>
</dbReference>
<dbReference type="PaxDb" id="3708-A0A078FDR9"/>
<feature type="compositionally biased region" description="Polar residues" evidence="4">
    <location>
        <begin position="838"/>
        <end position="852"/>
    </location>
</feature>
<feature type="region of interest" description="Disordered" evidence="4">
    <location>
        <begin position="1174"/>
        <end position="1203"/>
    </location>
</feature>
<dbReference type="STRING" id="3708.A0A078FDR9"/>
<feature type="compositionally biased region" description="Basic residues" evidence="4">
    <location>
        <begin position="125"/>
        <end position="134"/>
    </location>
</feature>
<reference evidence="7 8" key="1">
    <citation type="journal article" date="2014" name="Science">
        <title>Plant genetics. Early allopolyploid evolution in the post-Neolithic Brassica napus oilseed genome.</title>
        <authorList>
            <person name="Chalhoub B."/>
            <person name="Denoeud F."/>
            <person name="Liu S."/>
            <person name="Parkin I.A."/>
            <person name="Tang H."/>
            <person name="Wang X."/>
            <person name="Chiquet J."/>
            <person name="Belcram H."/>
            <person name="Tong C."/>
            <person name="Samans B."/>
            <person name="Correa M."/>
            <person name="Da Silva C."/>
            <person name="Just J."/>
            <person name="Falentin C."/>
            <person name="Koh C.S."/>
            <person name="Le Clainche I."/>
            <person name="Bernard M."/>
            <person name="Bento P."/>
            <person name="Noel B."/>
            <person name="Labadie K."/>
            <person name="Alberti A."/>
            <person name="Charles M."/>
            <person name="Arnaud D."/>
            <person name="Guo H."/>
            <person name="Daviaud C."/>
            <person name="Alamery S."/>
            <person name="Jabbari K."/>
            <person name="Zhao M."/>
            <person name="Edger P.P."/>
            <person name="Chelaifa H."/>
            <person name="Tack D."/>
            <person name="Lassalle G."/>
            <person name="Mestiri I."/>
            <person name="Schnel N."/>
            <person name="Le Paslier M.C."/>
            <person name="Fan G."/>
            <person name="Renault V."/>
            <person name="Bayer P.E."/>
            <person name="Golicz A.A."/>
            <person name="Manoli S."/>
            <person name="Lee T.H."/>
            <person name="Thi V.H."/>
            <person name="Chalabi S."/>
            <person name="Hu Q."/>
            <person name="Fan C."/>
            <person name="Tollenaere R."/>
            <person name="Lu Y."/>
            <person name="Battail C."/>
            <person name="Shen J."/>
            <person name="Sidebottom C.H."/>
            <person name="Wang X."/>
            <person name="Canaguier A."/>
            <person name="Chauveau A."/>
            <person name="Berard A."/>
            <person name="Deniot G."/>
            <person name="Guan M."/>
            <person name="Liu Z."/>
            <person name="Sun F."/>
            <person name="Lim Y.P."/>
            <person name="Lyons E."/>
            <person name="Town C.D."/>
            <person name="Bancroft I."/>
            <person name="Wang X."/>
            <person name="Meng J."/>
            <person name="Ma J."/>
            <person name="Pires J.C."/>
            <person name="King G.J."/>
            <person name="Brunel D."/>
            <person name="Delourme R."/>
            <person name="Renard M."/>
            <person name="Aury J.M."/>
            <person name="Adams K.L."/>
            <person name="Batley J."/>
            <person name="Snowdon R.J."/>
            <person name="Tost J."/>
            <person name="Edwards D."/>
            <person name="Zhou Y."/>
            <person name="Hua W."/>
            <person name="Sharpe A.G."/>
            <person name="Paterson A.H."/>
            <person name="Guan C."/>
            <person name="Wincker P."/>
        </authorList>
    </citation>
    <scope>NUCLEOTIDE SEQUENCE [LARGE SCALE GENOMIC DNA]</scope>
    <source>
        <strain evidence="8">cv. Darmor-bzh</strain>
    </source>
</reference>
<keyword evidence="1" id="KW-0479">Metal-binding</keyword>
<feature type="compositionally biased region" description="Basic and acidic residues" evidence="4">
    <location>
        <begin position="406"/>
        <end position="423"/>
    </location>
</feature>
<proteinExistence type="predicted"/>
<evidence type="ECO:0000256" key="1">
    <source>
        <dbReference type="ARBA" id="ARBA00022723"/>
    </source>
</evidence>
<accession>A0A078FDR9</accession>
<feature type="compositionally biased region" description="Basic and acidic residues" evidence="4">
    <location>
        <begin position="609"/>
        <end position="627"/>
    </location>
</feature>
<feature type="region of interest" description="Disordered" evidence="4">
    <location>
        <begin position="492"/>
        <end position="512"/>
    </location>
</feature>
<feature type="region of interest" description="Disordered" evidence="4">
    <location>
        <begin position="585"/>
        <end position="685"/>
    </location>
</feature>
<evidence type="ECO:0000313" key="8">
    <source>
        <dbReference type="Proteomes" id="UP000028999"/>
    </source>
</evidence>
<keyword evidence="3" id="KW-0862">Zinc</keyword>
<keyword evidence="2" id="KW-0863">Zinc-finger</keyword>
<dbReference type="EMBL" id="LK032011">
    <property type="protein sequence ID" value="CDY11456.1"/>
    <property type="molecule type" value="Genomic_DNA"/>
</dbReference>
<evidence type="ECO:0000256" key="2">
    <source>
        <dbReference type="ARBA" id="ARBA00022771"/>
    </source>
</evidence>
<evidence type="ECO:0000313" key="7">
    <source>
        <dbReference type="EMBL" id="CDY11456.1"/>
    </source>
</evidence>
<feature type="compositionally biased region" description="Basic and acidic residues" evidence="4">
    <location>
        <begin position="924"/>
        <end position="937"/>
    </location>
</feature>
<dbReference type="Pfam" id="PF07496">
    <property type="entry name" value="zf-CW"/>
    <property type="match status" value="1"/>
</dbReference>
<reference evidence="6" key="3">
    <citation type="submission" date="2021-01" db="EMBL/GenBank/DDBJ databases">
        <authorList>
            <consortium name="Genoscope - CEA"/>
            <person name="William W."/>
        </authorList>
    </citation>
    <scope>NUCLEOTIDE SEQUENCE</scope>
</reference>
<evidence type="ECO:0000256" key="3">
    <source>
        <dbReference type="ARBA" id="ARBA00022833"/>
    </source>
</evidence>
<feature type="compositionally biased region" description="Basic and acidic residues" evidence="4">
    <location>
        <begin position="820"/>
        <end position="833"/>
    </location>
</feature>
<feature type="compositionally biased region" description="Polar residues" evidence="4">
    <location>
        <begin position="85"/>
        <end position="112"/>
    </location>
</feature>
<feature type="compositionally biased region" description="Basic and acidic residues" evidence="4">
    <location>
        <begin position="779"/>
        <end position="799"/>
    </location>
</feature>
<organism evidence="7 8">
    <name type="scientific">Brassica napus</name>
    <name type="common">Rape</name>
    <dbReference type="NCBI Taxonomy" id="3708"/>
    <lineage>
        <taxon>Eukaryota</taxon>
        <taxon>Viridiplantae</taxon>
        <taxon>Streptophyta</taxon>
        <taxon>Embryophyta</taxon>
        <taxon>Tracheophyta</taxon>
        <taxon>Spermatophyta</taxon>
        <taxon>Magnoliopsida</taxon>
        <taxon>eudicotyledons</taxon>
        <taxon>Gunneridae</taxon>
        <taxon>Pentapetalae</taxon>
        <taxon>rosids</taxon>
        <taxon>malvids</taxon>
        <taxon>Brassicales</taxon>
        <taxon>Brassicaceae</taxon>
        <taxon>Brassiceae</taxon>
        <taxon>Brassica</taxon>
    </lineage>
</organism>
<reference evidence="7" key="2">
    <citation type="submission" date="2014-06" db="EMBL/GenBank/DDBJ databases">
        <authorList>
            <person name="Genoscope - CEA"/>
        </authorList>
    </citation>
    <scope>NUCLEOTIDE SEQUENCE</scope>
</reference>
<dbReference type="PANTHER" id="PTHR46524">
    <property type="entry name" value="CW-TYPE ZINC FINGER"/>
    <property type="match status" value="1"/>
</dbReference>
<dbReference type="Gramene" id="CDY11456">
    <property type="protein sequence ID" value="CDY11456"/>
    <property type="gene ID" value="GSBRNA2T00049525001"/>
</dbReference>
<feature type="compositionally biased region" description="Basic and acidic residues" evidence="4">
    <location>
        <begin position="310"/>
        <end position="323"/>
    </location>
</feature>
<dbReference type="PROSITE" id="PS51050">
    <property type="entry name" value="ZF_CW"/>
    <property type="match status" value="1"/>
</dbReference>
<protein>
    <submittedName>
        <fullName evidence="6">(rape) hypothetical protein</fullName>
    </submittedName>
    <submittedName>
        <fullName evidence="7">BnaA09g40220D protein</fullName>
    </submittedName>
</protein>